<dbReference type="RefSeq" id="XP_018042235.1">
    <property type="nucleotide sequence ID" value="XM_018186758.1"/>
</dbReference>
<accession>A0A177CYH7</accession>
<dbReference type="InParanoid" id="A0A177CYH7"/>
<proteinExistence type="predicted"/>
<keyword evidence="2" id="KW-1185">Reference proteome</keyword>
<reference evidence="1 2" key="1">
    <citation type="submission" date="2016-05" db="EMBL/GenBank/DDBJ databases">
        <title>Comparative analysis of secretome profiles of manganese(II)-oxidizing ascomycete fungi.</title>
        <authorList>
            <consortium name="DOE Joint Genome Institute"/>
            <person name="Zeiner C.A."/>
            <person name="Purvine S.O."/>
            <person name="Zink E.M."/>
            <person name="Wu S."/>
            <person name="Pasa-Tolic L."/>
            <person name="Chaput D.L."/>
            <person name="Haridas S."/>
            <person name="Grigoriev I.V."/>
            <person name="Santelli C.M."/>
            <person name="Hansel C.M."/>
        </authorList>
    </citation>
    <scope>NUCLEOTIDE SEQUENCE [LARGE SCALE GENOMIC DNA]</scope>
    <source>
        <strain evidence="1 2">AP3s5-JAC2a</strain>
    </source>
</reference>
<organism evidence="1 2">
    <name type="scientific">Paraphaeosphaeria sporulosa</name>
    <dbReference type="NCBI Taxonomy" id="1460663"/>
    <lineage>
        <taxon>Eukaryota</taxon>
        <taxon>Fungi</taxon>
        <taxon>Dikarya</taxon>
        <taxon>Ascomycota</taxon>
        <taxon>Pezizomycotina</taxon>
        <taxon>Dothideomycetes</taxon>
        <taxon>Pleosporomycetidae</taxon>
        <taxon>Pleosporales</taxon>
        <taxon>Massarineae</taxon>
        <taxon>Didymosphaeriaceae</taxon>
        <taxon>Paraphaeosphaeria</taxon>
    </lineage>
</organism>
<protein>
    <submittedName>
        <fullName evidence="1">Uncharacterized protein</fullName>
    </submittedName>
</protein>
<dbReference type="GeneID" id="28770244"/>
<evidence type="ECO:0000313" key="2">
    <source>
        <dbReference type="Proteomes" id="UP000077069"/>
    </source>
</evidence>
<dbReference type="AlphaFoldDB" id="A0A177CYH7"/>
<evidence type="ECO:0000313" key="1">
    <source>
        <dbReference type="EMBL" id="OAG11870.1"/>
    </source>
</evidence>
<gene>
    <name evidence="1" type="ORF">CC84DRAFT_58094</name>
</gene>
<sequence>MDLIDARKALFTVSIDKNCCIPPKSMSVYLQEGMSSSLYISHQCKLSPARILREKQAPQQRRVGAQAAVSSNGAHLHICNQPTLSTTVITLQACKSPPIGRRAVAVPDAFARLACCGRGELGARASGSWLRARQRSTRCGRQFERVTHV</sequence>
<dbReference type="Proteomes" id="UP000077069">
    <property type="component" value="Unassembled WGS sequence"/>
</dbReference>
<name>A0A177CYH7_9PLEO</name>
<dbReference type="EMBL" id="KV441548">
    <property type="protein sequence ID" value="OAG11870.1"/>
    <property type="molecule type" value="Genomic_DNA"/>
</dbReference>